<dbReference type="OMA" id="CCEYRHP"/>
<comment type="similarity">
    <text evidence="1">Belongs to the NXPE family.</text>
</comment>
<dbReference type="InterPro" id="IPR014756">
    <property type="entry name" value="Ig_E-set"/>
</dbReference>
<dbReference type="Pfam" id="PF06312">
    <property type="entry name" value="Neurexophilin"/>
    <property type="match status" value="1"/>
</dbReference>
<name>A0A8C5F4S0_GADMO</name>
<dbReference type="Ensembl" id="ENSGMOT00000005049.2">
    <property type="protein sequence ID" value="ENSGMOP00000004907.2"/>
    <property type="gene ID" value="ENSGMOG00000004634.2"/>
</dbReference>
<evidence type="ECO:0000256" key="1">
    <source>
        <dbReference type="ARBA" id="ARBA00005431"/>
    </source>
</evidence>
<reference evidence="4" key="1">
    <citation type="submission" date="2025-08" db="UniProtKB">
        <authorList>
            <consortium name="Ensembl"/>
        </authorList>
    </citation>
    <scope>IDENTIFICATION</scope>
</reference>
<evidence type="ECO:0000259" key="3">
    <source>
        <dbReference type="Pfam" id="PF24536"/>
    </source>
</evidence>
<proteinExistence type="inferred from homology"/>
<evidence type="ECO:0000313" key="4">
    <source>
        <dbReference type="Ensembl" id="ENSGMOP00000004907.2"/>
    </source>
</evidence>
<dbReference type="GeneTree" id="ENSGT00950000182866"/>
<dbReference type="SUPFAM" id="SSF81296">
    <property type="entry name" value="E set domains"/>
    <property type="match status" value="1"/>
</dbReference>
<dbReference type="Pfam" id="PF24536">
    <property type="entry name" value="NXPE4_C"/>
    <property type="match status" value="1"/>
</dbReference>
<dbReference type="AlphaFoldDB" id="A0A8C5F4S0"/>
<organism evidence="4 5">
    <name type="scientific">Gadus morhua</name>
    <name type="common">Atlantic cod</name>
    <dbReference type="NCBI Taxonomy" id="8049"/>
    <lineage>
        <taxon>Eukaryota</taxon>
        <taxon>Metazoa</taxon>
        <taxon>Chordata</taxon>
        <taxon>Craniata</taxon>
        <taxon>Vertebrata</taxon>
        <taxon>Euteleostomi</taxon>
        <taxon>Actinopterygii</taxon>
        <taxon>Neopterygii</taxon>
        <taxon>Teleostei</taxon>
        <taxon>Neoteleostei</taxon>
        <taxon>Acanthomorphata</taxon>
        <taxon>Zeiogadaria</taxon>
        <taxon>Gadariae</taxon>
        <taxon>Gadiformes</taxon>
        <taxon>Gadoidei</taxon>
        <taxon>Gadidae</taxon>
        <taxon>Gadus</taxon>
    </lineage>
</organism>
<sequence length="575" mass="64740">MFTTENEEVANHGRLKGIIICRSKCALIFLILALSGLIFLLRNILTLEVSLASVIVSFCQKRPLPSYQTHTFCSHLGLKPTQDEALEDRYLLKAIAWPKLPARPAPVPLNQTSDPVHSLFTILPSKVQKEWHVGDQLEALVQMHDFQGSPKCYGGDFLVARLHSPELQAGVAGTVVDHLNGSYSALFPLLWGGSAQVQITMVHSSEAVAVLQRLREERPNRVFFKSLFRSGKLSETTTCIPCLPPDSAQQSLCNYTNLHTGEPWYCLKPKLLSCDTRINHAMGGYEKPLYTNKEALLFQSRINLKIVIHASGPDRINVLPQKIGTQSLLQFMEGVYTPAGYYYQGTWRPLYGTSVRKFNDSSSITQCLTGKVIHMYGDSTMRQWFEYLSAFIPDFNLHRSKRVGPLMAVDFKHNILMNYRCHGPPIRILPVSTSELRYVANELDGLAGGPDTVVVFSIWAHFTSFPIEVYIRRMRHIRQALVRLLDRGPGTLVIIRSANFVAMDQTTSKHSSDWFSLQIDKVLRTMFKGLGAVFVDAWEMTLAHHSPHNIHPPPPIIKNMVDLILSHVCPDKKKS</sequence>
<keyword evidence="2" id="KW-0472">Membrane</keyword>
<protein>
    <recommendedName>
        <fullName evidence="3">NXPE C-terminal domain-containing protein</fullName>
    </recommendedName>
</protein>
<evidence type="ECO:0000313" key="5">
    <source>
        <dbReference type="Proteomes" id="UP000694546"/>
    </source>
</evidence>
<accession>A0A8C5F4S0</accession>
<dbReference type="Proteomes" id="UP000694546">
    <property type="component" value="Chromosome 22"/>
</dbReference>
<reference evidence="4" key="2">
    <citation type="submission" date="2025-09" db="UniProtKB">
        <authorList>
            <consortium name="Ensembl"/>
        </authorList>
    </citation>
    <scope>IDENTIFICATION</scope>
</reference>
<feature type="domain" description="NXPE C-terminal" evidence="3">
    <location>
        <begin position="347"/>
        <end position="569"/>
    </location>
</feature>
<keyword evidence="5" id="KW-1185">Reference proteome</keyword>
<keyword evidence="2" id="KW-1133">Transmembrane helix</keyword>
<dbReference type="InterPro" id="IPR057106">
    <property type="entry name" value="NXPE4_C"/>
</dbReference>
<dbReference type="InterPro" id="IPR026845">
    <property type="entry name" value="NXPH/NXPE"/>
</dbReference>
<evidence type="ECO:0000256" key="2">
    <source>
        <dbReference type="SAM" id="Phobius"/>
    </source>
</evidence>
<feature type="transmembrane region" description="Helical" evidence="2">
    <location>
        <begin position="25"/>
        <end position="45"/>
    </location>
</feature>
<dbReference type="PANTHER" id="PTHR16165">
    <property type="entry name" value="NXPE FAMILY MEMBER"/>
    <property type="match status" value="1"/>
</dbReference>
<dbReference type="PANTHER" id="PTHR16165:SF9">
    <property type="entry name" value="NXPE FAMILY MEMBER 3"/>
    <property type="match status" value="1"/>
</dbReference>
<keyword evidence="2" id="KW-0812">Transmembrane</keyword>